<evidence type="ECO:0000256" key="1">
    <source>
        <dbReference type="SAM" id="MobiDB-lite"/>
    </source>
</evidence>
<dbReference type="EMBL" id="CADCXV010001354">
    <property type="protein sequence ID" value="CAB0043864.1"/>
    <property type="molecule type" value="Genomic_DNA"/>
</dbReference>
<proteinExistence type="predicted"/>
<reference evidence="2 3" key="1">
    <citation type="submission" date="2020-02" db="EMBL/GenBank/DDBJ databases">
        <authorList>
            <person name="Ferguson B K."/>
        </authorList>
    </citation>
    <scope>NUCLEOTIDE SEQUENCE [LARGE SCALE GENOMIC DNA]</scope>
</reference>
<feature type="region of interest" description="Disordered" evidence="1">
    <location>
        <begin position="275"/>
        <end position="317"/>
    </location>
</feature>
<gene>
    <name evidence="2" type="ORF">TBRA_LOCUS15452</name>
</gene>
<feature type="region of interest" description="Disordered" evidence="1">
    <location>
        <begin position="178"/>
        <end position="236"/>
    </location>
</feature>
<keyword evidence="3" id="KW-1185">Reference proteome</keyword>
<dbReference type="Proteomes" id="UP000479190">
    <property type="component" value="Unassembled WGS sequence"/>
</dbReference>
<dbReference type="AlphaFoldDB" id="A0A6H5J1K1"/>
<feature type="compositionally biased region" description="Acidic residues" evidence="1">
    <location>
        <begin position="195"/>
        <end position="206"/>
    </location>
</feature>
<evidence type="ECO:0000313" key="2">
    <source>
        <dbReference type="EMBL" id="CAB0043864.1"/>
    </source>
</evidence>
<sequence length="317" mass="35743">MVKKVPKAAKKDTIATAASDRDTKEIRIVNNAAKWWAFMYWLWKFPELWKVSSKFRFGIVFLCAENMWAAMQTLSSGERYCDTAITKWIEIYYSGYKDIVLRQLRLIKDNFENMLQPDRLLLTKVKSRLQALSQYKPLNYGESVLEEVNHGLPLLFSNIHEAAGKALRTIRDSEKHVRDLGFRAPPKGTSKELISTDDESDDDSVSQEDGTVNTENGKDANACAQGGAGTTQKEDPGYVISLRSGKKTPITVRAGSDRITISRSPRRGLTKLAIDGAQHSHDKVRSENHTHKRAPDAEAKAQQERMMAPEARTTLTR</sequence>
<accession>A0A6H5J1K1</accession>
<protein>
    <submittedName>
        <fullName evidence="2">Uncharacterized protein</fullName>
    </submittedName>
</protein>
<feature type="compositionally biased region" description="Basic and acidic residues" evidence="1">
    <location>
        <begin position="278"/>
        <end position="303"/>
    </location>
</feature>
<organism evidence="2 3">
    <name type="scientific">Trichogramma brassicae</name>
    <dbReference type="NCBI Taxonomy" id="86971"/>
    <lineage>
        <taxon>Eukaryota</taxon>
        <taxon>Metazoa</taxon>
        <taxon>Ecdysozoa</taxon>
        <taxon>Arthropoda</taxon>
        <taxon>Hexapoda</taxon>
        <taxon>Insecta</taxon>
        <taxon>Pterygota</taxon>
        <taxon>Neoptera</taxon>
        <taxon>Endopterygota</taxon>
        <taxon>Hymenoptera</taxon>
        <taxon>Apocrita</taxon>
        <taxon>Proctotrupomorpha</taxon>
        <taxon>Chalcidoidea</taxon>
        <taxon>Trichogrammatidae</taxon>
        <taxon>Trichogramma</taxon>
    </lineage>
</organism>
<evidence type="ECO:0000313" key="3">
    <source>
        <dbReference type="Proteomes" id="UP000479190"/>
    </source>
</evidence>
<name>A0A6H5J1K1_9HYME</name>